<evidence type="ECO:0000313" key="2">
    <source>
        <dbReference type="EMBL" id="KAG5577469.1"/>
    </source>
</evidence>
<organism evidence="2 3">
    <name type="scientific">Solanum commersonii</name>
    <name type="common">Commerson's wild potato</name>
    <name type="synonym">Commerson's nightshade</name>
    <dbReference type="NCBI Taxonomy" id="4109"/>
    <lineage>
        <taxon>Eukaryota</taxon>
        <taxon>Viridiplantae</taxon>
        <taxon>Streptophyta</taxon>
        <taxon>Embryophyta</taxon>
        <taxon>Tracheophyta</taxon>
        <taxon>Spermatophyta</taxon>
        <taxon>Magnoliopsida</taxon>
        <taxon>eudicotyledons</taxon>
        <taxon>Gunneridae</taxon>
        <taxon>Pentapetalae</taxon>
        <taxon>asterids</taxon>
        <taxon>lamiids</taxon>
        <taxon>Solanales</taxon>
        <taxon>Solanaceae</taxon>
        <taxon>Solanoideae</taxon>
        <taxon>Solaneae</taxon>
        <taxon>Solanum</taxon>
    </lineage>
</organism>
<comment type="caution">
    <text evidence="2">The sequence shown here is derived from an EMBL/GenBank/DDBJ whole genome shotgun (WGS) entry which is preliminary data.</text>
</comment>
<name>A0A9J5WQ73_SOLCO</name>
<accession>A0A9J5WQ73</accession>
<proteinExistence type="predicted"/>
<gene>
    <name evidence="2" type="ORF">H5410_057603</name>
</gene>
<evidence type="ECO:0000256" key="1">
    <source>
        <dbReference type="SAM" id="MobiDB-lite"/>
    </source>
</evidence>
<feature type="region of interest" description="Disordered" evidence="1">
    <location>
        <begin position="95"/>
        <end position="118"/>
    </location>
</feature>
<evidence type="ECO:0000313" key="3">
    <source>
        <dbReference type="Proteomes" id="UP000824120"/>
    </source>
</evidence>
<reference evidence="2 3" key="1">
    <citation type="submission" date="2020-09" db="EMBL/GenBank/DDBJ databases">
        <title>De no assembly of potato wild relative species, Solanum commersonii.</title>
        <authorList>
            <person name="Cho K."/>
        </authorList>
    </citation>
    <scope>NUCLEOTIDE SEQUENCE [LARGE SCALE GENOMIC DNA]</scope>
    <source>
        <strain evidence="2">LZ3.2</strain>
        <tissue evidence="2">Leaf</tissue>
    </source>
</reference>
<dbReference type="EMBL" id="JACXVP010000011">
    <property type="protein sequence ID" value="KAG5577469.1"/>
    <property type="molecule type" value="Genomic_DNA"/>
</dbReference>
<protein>
    <submittedName>
        <fullName evidence="2">Uncharacterized protein</fullName>
    </submittedName>
</protein>
<dbReference type="Proteomes" id="UP000824120">
    <property type="component" value="Chromosome 11"/>
</dbReference>
<dbReference type="AlphaFoldDB" id="A0A9J5WQ73"/>
<keyword evidence="3" id="KW-1185">Reference proteome</keyword>
<sequence length="233" mass="25961">MDHLGTFRSPVANTQTDYLLSEGEEEDFVCPTEDQMGWLDPCFSLGDGEEVNVVEIQIACDGRPVTLEALERGVGVLRANLMAIERISGGMRKYKDLNLKPHGSPRTSLTTRPHPWLPQRSNTKLVDNAFLLEGVAKPEKNEGDERAIIDSDTPYNVMAAIVTHSVGVTDPTPSFFFFQIIQLKVTLDSSVVKDRASARSSNPRTCFAWANILFQLVKYISVLNPRVFLFESV</sequence>